<proteinExistence type="predicted"/>
<feature type="domain" description="HTH cro/C1-type" evidence="3">
    <location>
        <begin position="85"/>
        <end position="131"/>
    </location>
</feature>
<dbReference type="GO" id="GO:0003677">
    <property type="term" value="F:DNA binding"/>
    <property type="evidence" value="ECO:0007669"/>
    <property type="project" value="InterPro"/>
</dbReference>
<dbReference type="EMBL" id="SMLM01000002">
    <property type="protein sequence ID" value="TFZ02953.1"/>
    <property type="molecule type" value="Genomic_DNA"/>
</dbReference>
<dbReference type="SUPFAM" id="SSF47413">
    <property type="entry name" value="lambda repressor-like DNA-binding domains"/>
    <property type="match status" value="1"/>
</dbReference>
<evidence type="ECO:0000313" key="5">
    <source>
        <dbReference type="Proteomes" id="UP000298180"/>
    </source>
</evidence>
<dbReference type="OrthoDB" id="5957380at2"/>
<organism evidence="4 5">
    <name type="scientific">Ramlibacter henchirensis</name>
    <dbReference type="NCBI Taxonomy" id="204072"/>
    <lineage>
        <taxon>Bacteria</taxon>
        <taxon>Pseudomonadati</taxon>
        <taxon>Pseudomonadota</taxon>
        <taxon>Betaproteobacteria</taxon>
        <taxon>Burkholderiales</taxon>
        <taxon>Comamonadaceae</taxon>
        <taxon>Ramlibacter</taxon>
    </lineage>
</organism>
<dbReference type="CDD" id="cd00093">
    <property type="entry name" value="HTH_XRE"/>
    <property type="match status" value="1"/>
</dbReference>
<evidence type="ECO:0000313" key="4">
    <source>
        <dbReference type="EMBL" id="TFZ02953.1"/>
    </source>
</evidence>
<reference evidence="4 5" key="1">
    <citation type="submission" date="2019-03" db="EMBL/GenBank/DDBJ databases">
        <title>Ramlibacter henchirensis DSM 14656, whole genome shotgun sequence.</title>
        <authorList>
            <person name="Zhang X."/>
            <person name="Feng G."/>
            <person name="Zhu H."/>
        </authorList>
    </citation>
    <scope>NUCLEOTIDE SEQUENCE [LARGE SCALE GENOMIC DNA]</scope>
    <source>
        <strain evidence="4 5">DSM 14656</strain>
    </source>
</reference>
<feature type="region of interest" description="Disordered" evidence="2">
    <location>
        <begin position="141"/>
        <end position="212"/>
    </location>
</feature>
<dbReference type="InterPro" id="IPR010982">
    <property type="entry name" value="Lambda_DNA-bd_dom_sf"/>
</dbReference>
<dbReference type="SMART" id="SM00530">
    <property type="entry name" value="HTH_XRE"/>
    <property type="match status" value="1"/>
</dbReference>
<evidence type="ECO:0000256" key="2">
    <source>
        <dbReference type="SAM" id="MobiDB-lite"/>
    </source>
</evidence>
<gene>
    <name evidence="4" type="ORF">EZ313_17150</name>
</gene>
<feature type="compositionally biased region" description="Basic residues" evidence="2">
    <location>
        <begin position="201"/>
        <end position="212"/>
    </location>
</feature>
<protein>
    <submittedName>
        <fullName evidence="4">Helix-turn-helix domain-containing protein</fullName>
    </submittedName>
</protein>
<evidence type="ECO:0000259" key="3">
    <source>
        <dbReference type="PROSITE" id="PS50943"/>
    </source>
</evidence>
<dbReference type="InterPro" id="IPR001387">
    <property type="entry name" value="Cro/C1-type_HTH"/>
</dbReference>
<feature type="coiled-coil region" evidence="1">
    <location>
        <begin position="24"/>
        <end position="58"/>
    </location>
</feature>
<dbReference type="Pfam" id="PF01381">
    <property type="entry name" value="HTH_3"/>
    <property type="match status" value="1"/>
</dbReference>
<keyword evidence="1" id="KW-0175">Coiled coil</keyword>
<accession>A0A4Z0BUH8</accession>
<dbReference type="Gene3D" id="1.10.260.40">
    <property type="entry name" value="lambda repressor-like DNA-binding domains"/>
    <property type="match status" value="1"/>
</dbReference>
<sequence>MPNIASALKQEIARVARKVAKPDSDALKKQVAQQRSAVAALKRRIGALEKLVAKATRSGRGAARNVSDVSEEAQSERHRFSARGFAKLRQRFGISAAAMGQILGVSPLSVYKWESGKTRPRAQQVEKIAAVRGLGKREVAARLGQEGGSEEPSASGKQASPIAPAERRTRSKTARGGKSRSVRRTAAKNSARKGSAVAKRTPAKRAAKRAVA</sequence>
<name>A0A4Z0BUH8_9BURK</name>
<keyword evidence="5" id="KW-1185">Reference proteome</keyword>
<dbReference type="Proteomes" id="UP000298180">
    <property type="component" value="Unassembled WGS sequence"/>
</dbReference>
<evidence type="ECO:0000256" key="1">
    <source>
        <dbReference type="SAM" id="Coils"/>
    </source>
</evidence>
<feature type="compositionally biased region" description="Basic residues" evidence="2">
    <location>
        <begin position="169"/>
        <end position="186"/>
    </location>
</feature>
<dbReference type="PROSITE" id="PS50943">
    <property type="entry name" value="HTH_CROC1"/>
    <property type="match status" value="1"/>
</dbReference>
<dbReference type="AlphaFoldDB" id="A0A4Z0BUH8"/>
<comment type="caution">
    <text evidence="4">The sequence shown here is derived from an EMBL/GenBank/DDBJ whole genome shotgun (WGS) entry which is preliminary data.</text>
</comment>